<gene>
    <name evidence="1" type="ORF">CCAX7_62290</name>
</gene>
<reference evidence="1 2" key="1">
    <citation type="journal article" date="2019" name="Int. J. Syst. Evol. Microbiol.">
        <title>Capsulimonas corticalis gen. nov., sp. nov., an aerobic capsulated bacterium, of a novel bacterial order, Capsulimonadales ord. nov., of the class Armatimonadia of the phylum Armatimonadetes.</title>
        <authorList>
            <person name="Li J."/>
            <person name="Kudo C."/>
            <person name="Tonouchi A."/>
        </authorList>
    </citation>
    <scope>NUCLEOTIDE SEQUENCE [LARGE SCALE GENOMIC DNA]</scope>
    <source>
        <strain evidence="1 2">AX-7</strain>
    </source>
</reference>
<dbReference type="Proteomes" id="UP000287394">
    <property type="component" value="Chromosome"/>
</dbReference>
<evidence type="ECO:0000313" key="1">
    <source>
        <dbReference type="EMBL" id="BDI34178.1"/>
    </source>
</evidence>
<accession>A0A402CWJ3</accession>
<dbReference type="AlphaFoldDB" id="A0A402CWJ3"/>
<name>A0A402CWJ3_9BACT</name>
<evidence type="ECO:0000313" key="2">
    <source>
        <dbReference type="Proteomes" id="UP000287394"/>
    </source>
</evidence>
<keyword evidence="2" id="KW-1185">Reference proteome</keyword>
<organism evidence="1 2">
    <name type="scientific">Capsulimonas corticalis</name>
    <dbReference type="NCBI Taxonomy" id="2219043"/>
    <lineage>
        <taxon>Bacteria</taxon>
        <taxon>Bacillati</taxon>
        <taxon>Armatimonadota</taxon>
        <taxon>Armatimonadia</taxon>
        <taxon>Capsulimonadales</taxon>
        <taxon>Capsulimonadaceae</taxon>
        <taxon>Capsulimonas</taxon>
    </lineage>
</organism>
<sequence length="87" mass="9923">MVMLHEGHERLRQRDQSGLIRNNGSCSKFEMWSRLDDIVHSAADTGHITSGKNCLFVEWLMQRLNACRQRGGSAERIKIGRLGNTKL</sequence>
<dbReference type="KEGG" id="ccot:CCAX7_62290"/>
<proteinExistence type="predicted"/>
<dbReference type="EMBL" id="AP025739">
    <property type="protein sequence ID" value="BDI34178.1"/>
    <property type="molecule type" value="Genomic_DNA"/>
</dbReference>
<protein>
    <submittedName>
        <fullName evidence="1">Uncharacterized protein</fullName>
    </submittedName>
</protein>